<proteinExistence type="predicted"/>
<dbReference type="STRING" id="1223523.H340_01154"/>
<dbReference type="PATRIC" id="fig|1223523.3.peg.239"/>
<comment type="caution">
    <text evidence="1">The sequence shown here is derived from an EMBL/GenBank/DDBJ whole genome shotgun (WGS) entry which is preliminary data.</text>
</comment>
<dbReference type="AlphaFoldDB" id="M3CEI4"/>
<accession>M3CEI4</accession>
<evidence type="ECO:0000313" key="2">
    <source>
        <dbReference type="Proteomes" id="UP000011740"/>
    </source>
</evidence>
<gene>
    <name evidence="1" type="ORF">H340_01154</name>
</gene>
<dbReference type="RefSeq" id="WP_004938019.1">
    <property type="nucleotide sequence ID" value="NZ_AORZ01000002.1"/>
</dbReference>
<evidence type="ECO:0000313" key="1">
    <source>
        <dbReference type="EMBL" id="EMF02411.1"/>
    </source>
</evidence>
<protein>
    <submittedName>
        <fullName evidence="1">Uncharacterized protein</fullName>
    </submittedName>
</protein>
<organism evidence="1 2">
    <name type="scientific">Streptomyces mobaraensis (strain ATCC 29032 / DSM 40847 / JCM 4168 / NBRC 13819 / NCIMB 11159 / IPCR 16-22)</name>
    <dbReference type="NCBI Taxonomy" id="1223523"/>
    <lineage>
        <taxon>Bacteria</taxon>
        <taxon>Bacillati</taxon>
        <taxon>Actinomycetota</taxon>
        <taxon>Actinomycetes</taxon>
        <taxon>Kitasatosporales</taxon>
        <taxon>Streptomycetaceae</taxon>
        <taxon>Streptomyces</taxon>
    </lineage>
</organism>
<sequence length="79" mass="8585">MPDYGAMPDPDEFAQYLKDSGFNTLDAQMNEATETIAKVITKGAELKKHAQANGFSEAVAEEIGFVFIERLISNEGGSK</sequence>
<name>M3CEI4_STRM1</name>
<dbReference type="EMBL" id="AORZ01000002">
    <property type="protein sequence ID" value="EMF02411.1"/>
    <property type="molecule type" value="Genomic_DNA"/>
</dbReference>
<reference evidence="1 2" key="1">
    <citation type="journal article" date="2013" name="Genome Announc.">
        <title>Whole-Genome Shotgun Assembly and Analysis of the Genome of Streptomyces mobaraensis DSM 40847, a Strain for Industrial Production of Microbial Transglutaminase.</title>
        <authorList>
            <person name="Yang H."/>
            <person name="He T."/>
            <person name="Wu W."/>
            <person name="Zhu W."/>
            <person name="Lu B."/>
            <person name="Sun W."/>
        </authorList>
    </citation>
    <scope>NUCLEOTIDE SEQUENCE [LARGE SCALE GENOMIC DNA]</scope>
    <source>
        <strain evidence="1 2">DSM 40847</strain>
    </source>
</reference>
<dbReference type="Proteomes" id="UP000011740">
    <property type="component" value="Unassembled WGS sequence"/>
</dbReference>